<dbReference type="InterPro" id="IPR045890">
    <property type="entry name" value="POB1-like"/>
</dbReference>
<dbReference type="GO" id="GO:0005634">
    <property type="term" value="C:nucleus"/>
    <property type="evidence" value="ECO:0007669"/>
    <property type="project" value="TreeGrafter"/>
</dbReference>
<evidence type="ECO:0000256" key="2">
    <source>
        <dbReference type="ARBA" id="ARBA00004906"/>
    </source>
</evidence>
<dbReference type="GO" id="GO:0010114">
    <property type="term" value="P:response to red light"/>
    <property type="evidence" value="ECO:0007669"/>
    <property type="project" value="TreeGrafter"/>
</dbReference>
<dbReference type="FunFam" id="3.30.710.10:FF:000106">
    <property type="entry name" value="BTB/POZ domain-containing protein POB1"/>
    <property type="match status" value="1"/>
</dbReference>
<proteinExistence type="predicted"/>
<comment type="pathway">
    <text evidence="2">Protein modification; protein ubiquitination.</text>
</comment>
<dbReference type="InterPro" id="IPR000210">
    <property type="entry name" value="BTB/POZ_dom"/>
</dbReference>
<gene>
    <name evidence="5" type="ORF">Nepgr_024282</name>
</gene>
<comment type="function">
    <text evidence="1">May act as a substrate-specific adapter of an E3 ubiquitin-protein ligase complex (CUL3-RBX1-BTB) which mediates the ubiquitination and subsequent proteasomal degradation of target proteins.</text>
</comment>
<dbReference type="PANTHER" id="PTHR46336:SF3">
    <property type="entry name" value="BTB_POZ DOMAIN-CONTAINING PROTEIN POB1"/>
    <property type="match status" value="1"/>
</dbReference>
<keyword evidence="3" id="KW-0833">Ubl conjugation pathway</keyword>
<accession>A0AAD3XZW3</accession>
<dbReference type="InterPro" id="IPR011705">
    <property type="entry name" value="BACK"/>
</dbReference>
<dbReference type="Proteomes" id="UP001279734">
    <property type="component" value="Unassembled WGS sequence"/>
</dbReference>
<evidence type="ECO:0000256" key="3">
    <source>
        <dbReference type="ARBA" id="ARBA00022786"/>
    </source>
</evidence>
<evidence type="ECO:0000256" key="1">
    <source>
        <dbReference type="ARBA" id="ARBA00002668"/>
    </source>
</evidence>
<keyword evidence="6" id="KW-1185">Reference proteome</keyword>
<dbReference type="PANTHER" id="PTHR46336">
    <property type="entry name" value="OS02G0260700 PROTEIN"/>
    <property type="match status" value="1"/>
</dbReference>
<evidence type="ECO:0000313" key="5">
    <source>
        <dbReference type="EMBL" id="GMH22439.1"/>
    </source>
</evidence>
<dbReference type="Pfam" id="PF00651">
    <property type="entry name" value="BTB"/>
    <property type="match status" value="1"/>
</dbReference>
<reference evidence="5" key="1">
    <citation type="submission" date="2023-05" db="EMBL/GenBank/DDBJ databases">
        <title>Nepenthes gracilis genome sequencing.</title>
        <authorList>
            <person name="Fukushima K."/>
        </authorList>
    </citation>
    <scope>NUCLEOTIDE SEQUENCE</scope>
    <source>
        <strain evidence="5">SING2019-196</strain>
    </source>
</reference>
<name>A0AAD3XZW3_NEPGR</name>
<dbReference type="Gene3D" id="1.25.40.420">
    <property type="match status" value="1"/>
</dbReference>
<dbReference type="SUPFAM" id="SSF54695">
    <property type="entry name" value="POZ domain"/>
    <property type="match status" value="1"/>
</dbReference>
<dbReference type="Gene3D" id="3.30.710.10">
    <property type="entry name" value="Potassium Channel Kv1.1, Chain A"/>
    <property type="match status" value="1"/>
</dbReference>
<organism evidence="5 6">
    <name type="scientific">Nepenthes gracilis</name>
    <name type="common">Slender pitcher plant</name>
    <dbReference type="NCBI Taxonomy" id="150966"/>
    <lineage>
        <taxon>Eukaryota</taxon>
        <taxon>Viridiplantae</taxon>
        <taxon>Streptophyta</taxon>
        <taxon>Embryophyta</taxon>
        <taxon>Tracheophyta</taxon>
        <taxon>Spermatophyta</taxon>
        <taxon>Magnoliopsida</taxon>
        <taxon>eudicotyledons</taxon>
        <taxon>Gunneridae</taxon>
        <taxon>Pentapetalae</taxon>
        <taxon>Caryophyllales</taxon>
        <taxon>Nepenthaceae</taxon>
        <taxon>Nepenthes</taxon>
    </lineage>
</organism>
<dbReference type="FunFam" id="1.25.40.420:FF:000008">
    <property type="entry name" value="BTB/POZ domain-containing protein POB1"/>
    <property type="match status" value="1"/>
</dbReference>
<sequence>MDSDANRMSDGGNFGFAFNDSNFSDRVLRIEILAGSSDSKSDCEGCSSLADWARNRKRRREDLKKENIAEGQILDQPDTDDILGRENDDEEAVGIIEESPSCVGDEAATHNDDSSWSINCSTVVRVKILHISSPILAAKSPFFYKLFSNGKNESEERHATIRINSSEEMAVIEVLNFMYTNTLTATTVPAVLDVLMAADKFEVASCVRHCSWVLRSMPMTPESALFYLELPSSILMVEAVQPLMDPAKQYLVDRYKDIIQFQEEVMALPIAGIEAILSSDDLQVTSEDAIYDFLLKWARVHHPSPEDRREILSRRLVRLIRFPHMTCRKLRKVLTCADIDHEAASSLVLEALYFKAEAPHRQRAMAAEDSSATSRRFVERAYIYRPVKVAEFELPQPQCVVYLDLKKEECGDLFPSGRIYSQAFHLDGQGFFLSAHCNTDQQSNFHCLGLFLGMQEKGSVTLAVDYEFAARQKPTEEFSSKYRGHYKFVGGKAVGYRNLFGLPWHSFMADDCPYFINGILHLRAELTLRH</sequence>
<dbReference type="Pfam" id="PF07707">
    <property type="entry name" value="BACK"/>
    <property type="match status" value="1"/>
</dbReference>
<protein>
    <recommendedName>
        <fullName evidence="4">BTB domain-containing protein</fullName>
    </recommendedName>
</protein>
<dbReference type="AlphaFoldDB" id="A0AAD3XZW3"/>
<dbReference type="CDD" id="cd18186">
    <property type="entry name" value="BTB_POZ_ZBTB_KLHL-like"/>
    <property type="match status" value="1"/>
</dbReference>
<feature type="domain" description="BTB" evidence="4">
    <location>
        <begin position="118"/>
        <end position="187"/>
    </location>
</feature>
<dbReference type="SMART" id="SM00875">
    <property type="entry name" value="BACK"/>
    <property type="match status" value="1"/>
</dbReference>
<dbReference type="EMBL" id="BSYO01000024">
    <property type="protein sequence ID" value="GMH22439.1"/>
    <property type="molecule type" value="Genomic_DNA"/>
</dbReference>
<dbReference type="SMART" id="SM00225">
    <property type="entry name" value="BTB"/>
    <property type="match status" value="1"/>
</dbReference>
<comment type="caution">
    <text evidence="5">The sequence shown here is derived from an EMBL/GenBank/DDBJ whole genome shotgun (WGS) entry which is preliminary data.</text>
</comment>
<evidence type="ECO:0000313" key="6">
    <source>
        <dbReference type="Proteomes" id="UP001279734"/>
    </source>
</evidence>
<evidence type="ECO:0000259" key="4">
    <source>
        <dbReference type="PROSITE" id="PS50097"/>
    </source>
</evidence>
<dbReference type="PROSITE" id="PS50097">
    <property type="entry name" value="BTB"/>
    <property type="match status" value="1"/>
</dbReference>
<dbReference type="InterPro" id="IPR011333">
    <property type="entry name" value="SKP1/BTB/POZ_sf"/>
</dbReference>